<feature type="binding site" evidence="10">
    <location>
        <begin position="357"/>
        <end position="358"/>
    </location>
    <ligand>
        <name>ATP</name>
        <dbReference type="ChEBI" id="CHEBI:30616"/>
    </ligand>
</feature>
<dbReference type="Proteomes" id="UP000018896">
    <property type="component" value="Unassembled WGS sequence"/>
</dbReference>
<gene>
    <name evidence="13" type="ORF">JCM9157_3980</name>
</gene>
<feature type="binding site" evidence="10">
    <location>
        <position position="100"/>
    </location>
    <ligand>
        <name>L-glutamine</name>
        <dbReference type="ChEBI" id="CHEBI:58359"/>
    </ligand>
</feature>
<dbReference type="GO" id="GO:0005524">
    <property type="term" value="F:ATP binding"/>
    <property type="evidence" value="ECO:0007669"/>
    <property type="project" value="UniProtKB-KW"/>
</dbReference>
<dbReference type="EMBL" id="BAUV01000042">
    <property type="protein sequence ID" value="GAE36762.1"/>
    <property type="molecule type" value="Genomic_DNA"/>
</dbReference>
<comment type="catalytic activity">
    <reaction evidence="8">
        <text>L-aspartate + L-glutamine + ATP + H2O = L-asparagine + L-glutamate + AMP + diphosphate + H(+)</text>
        <dbReference type="Rhea" id="RHEA:12228"/>
        <dbReference type="ChEBI" id="CHEBI:15377"/>
        <dbReference type="ChEBI" id="CHEBI:15378"/>
        <dbReference type="ChEBI" id="CHEBI:29985"/>
        <dbReference type="ChEBI" id="CHEBI:29991"/>
        <dbReference type="ChEBI" id="CHEBI:30616"/>
        <dbReference type="ChEBI" id="CHEBI:33019"/>
        <dbReference type="ChEBI" id="CHEBI:58048"/>
        <dbReference type="ChEBI" id="CHEBI:58359"/>
        <dbReference type="ChEBI" id="CHEBI:456215"/>
        <dbReference type="EC" id="6.3.5.4"/>
    </reaction>
</comment>
<dbReference type="InterPro" id="IPR029055">
    <property type="entry name" value="Ntn_hydrolases_N"/>
</dbReference>
<comment type="similarity">
    <text evidence="2">Belongs to the asparagine synthetase family.</text>
</comment>
<feature type="binding site" evidence="10">
    <location>
        <position position="284"/>
    </location>
    <ligand>
        <name>ATP</name>
        <dbReference type="ChEBI" id="CHEBI:30616"/>
    </ligand>
</feature>
<dbReference type="Gene3D" id="3.60.20.10">
    <property type="entry name" value="Glutamine Phosphoribosylpyrophosphate, subunit 1, domain 1"/>
    <property type="match status" value="1"/>
</dbReference>
<keyword evidence="7 9" id="KW-0315">Glutamine amidotransferase</keyword>
<evidence type="ECO:0000256" key="2">
    <source>
        <dbReference type="ARBA" id="ARBA00005752"/>
    </source>
</evidence>
<dbReference type="GO" id="GO:0005829">
    <property type="term" value="C:cytosol"/>
    <property type="evidence" value="ECO:0007669"/>
    <property type="project" value="TreeGrafter"/>
</dbReference>
<dbReference type="eggNOG" id="COG0367">
    <property type="taxonomic scope" value="Bacteria"/>
</dbReference>
<feature type="site" description="Important for beta-aspartyl-AMP intermediate formation" evidence="11">
    <location>
        <position position="359"/>
    </location>
</feature>
<reference evidence="13 14" key="1">
    <citation type="journal article" date="2014" name="Genome Announc.">
        <title>Draft Genome Sequences of Three Alkaliphilic Bacillus Strains, Bacillus wakoensis JCM 9140T, Bacillus akibai JCM 9157T, and Bacillus hemicellulosilyticus JCM 9152T.</title>
        <authorList>
            <person name="Yuki M."/>
            <person name="Oshima K."/>
            <person name="Suda W."/>
            <person name="Oshida Y."/>
            <person name="Kitamura K."/>
            <person name="Iida T."/>
            <person name="Hattori M."/>
            <person name="Ohkuma M."/>
        </authorList>
    </citation>
    <scope>NUCLEOTIDE SEQUENCE [LARGE SCALE GENOMIC DNA]</scope>
    <source>
        <strain evidence="13 14">JCM 9157</strain>
    </source>
</reference>
<dbReference type="PANTHER" id="PTHR43284:SF1">
    <property type="entry name" value="ASPARAGINE SYNTHETASE"/>
    <property type="match status" value="1"/>
</dbReference>
<dbReference type="InterPro" id="IPR006426">
    <property type="entry name" value="Asn_synth_AEB"/>
</dbReference>
<sequence>MCGFVACVYNKPLKYDQNTKIREMNKVISHRGPDQEGYMTGEHVELGFSRLSIIDLEGGYQPLSYGNGRYWIVFNGEIYNYLELKQELIEKGNRFETDSDTEVLLALYSEEGKDAVKKLRGMFAFVIWDHLKKEAFAARDHFGIKPLFYAENQLGLRLASEKKSLVSENDKLNNQALHHYMSFQYVPEPLTMTEGILKLEPGHYIVKKPGQKIEINQYFKPVFKPINQTEEYWKSSIQEVMYDSVSKHMRSDVPVGAFLSGGIDSTIIAAVAKEMNPKLETFSVGFDHEGYSEIDVAKETAGKLNIKNNSKLITAFEYADEMPKIMWHMDDPLADPACVPLYFVAKEASKKVKVVLSGEGADELFGGYNIYREYQSLSCFDYVPKVLQRALKQLAILLPEGVRGKSFIERGTTPIEERYIGNAKMFNEEEKRQLMANYQSRFNNELITSSIYEKSADQHVVNRMQHLDMHTWLRGDILVKADKMTMAHSLELRVPFLDKEVFELASRIPVDWKTTNGTTKYILRKAFEEIVPAHVFMRRKLGFPVPIRLWLKNELYDWALSIINESETSVYIDKIYMRQLLNEHKQNKADHSRKIWTVLSFMIWHQVYVEKKYDVNEWITKRRIQEEQEIDQYVM</sequence>
<dbReference type="Pfam" id="PF00733">
    <property type="entry name" value="Asn_synthase"/>
    <property type="match status" value="1"/>
</dbReference>
<dbReference type="NCBIfam" id="TIGR01536">
    <property type="entry name" value="asn_synth_AEB"/>
    <property type="match status" value="1"/>
</dbReference>
<evidence type="ECO:0000256" key="1">
    <source>
        <dbReference type="ARBA" id="ARBA00005187"/>
    </source>
</evidence>
<dbReference type="PIRSF" id="PIRSF001589">
    <property type="entry name" value="Asn_synthetase_glu-h"/>
    <property type="match status" value="1"/>
</dbReference>
<protein>
    <recommendedName>
        <fullName evidence="3">asparagine synthase (glutamine-hydrolyzing)</fullName>
        <ecNumber evidence="3">6.3.5.4</ecNumber>
    </recommendedName>
</protein>
<dbReference type="InterPro" id="IPR033738">
    <property type="entry name" value="AsnB_N"/>
</dbReference>
<dbReference type="AlphaFoldDB" id="W4QXW4"/>
<evidence type="ECO:0000256" key="9">
    <source>
        <dbReference type="PIRSR" id="PIRSR001589-1"/>
    </source>
</evidence>
<feature type="domain" description="Glutamine amidotransferase type-2" evidence="12">
    <location>
        <begin position="2"/>
        <end position="210"/>
    </location>
</feature>
<dbReference type="GO" id="GO:0006529">
    <property type="term" value="P:asparagine biosynthetic process"/>
    <property type="evidence" value="ECO:0007669"/>
    <property type="project" value="UniProtKB-KW"/>
</dbReference>
<keyword evidence="6 9" id="KW-0061">Asparagine biosynthesis</keyword>
<evidence type="ECO:0000256" key="10">
    <source>
        <dbReference type="PIRSR" id="PIRSR001589-2"/>
    </source>
</evidence>
<dbReference type="CDD" id="cd00712">
    <property type="entry name" value="AsnB"/>
    <property type="match status" value="1"/>
</dbReference>
<comment type="pathway">
    <text evidence="1">Amino-acid biosynthesis; L-asparagine biosynthesis; L-asparagine from L-aspartate (L-Gln route): step 1/1.</text>
</comment>
<evidence type="ECO:0000313" key="13">
    <source>
        <dbReference type="EMBL" id="GAE36762.1"/>
    </source>
</evidence>
<keyword evidence="9" id="KW-0028">Amino-acid biosynthesis</keyword>
<keyword evidence="4 10" id="KW-0547">Nucleotide-binding</keyword>
<dbReference type="Gene3D" id="3.40.50.620">
    <property type="entry name" value="HUPs"/>
    <property type="match status" value="1"/>
</dbReference>
<keyword evidence="14" id="KW-1185">Reference proteome</keyword>
<dbReference type="OrthoDB" id="9763290at2"/>
<dbReference type="PROSITE" id="PS51278">
    <property type="entry name" value="GATASE_TYPE_2"/>
    <property type="match status" value="1"/>
</dbReference>
<dbReference type="SUPFAM" id="SSF52402">
    <property type="entry name" value="Adenine nucleotide alpha hydrolases-like"/>
    <property type="match status" value="1"/>
</dbReference>
<evidence type="ECO:0000259" key="12">
    <source>
        <dbReference type="PROSITE" id="PS51278"/>
    </source>
</evidence>
<dbReference type="RefSeq" id="WP_035666919.1">
    <property type="nucleotide sequence ID" value="NZ_BAUV01000042.1"/>
</dbReference>
<dbReference type="GO" id="GO:0004066">
    <property type="term" value="F:asparagine synthase (glutamine-hydrolyzing) activity"/>
    <property type="evidence" value="ECO:0007669"/>
    <property type="project" value="UniProtKB-EC"/>
</dbReference>
<evidence type="ECO:0000256" key="5">
    <source>
        <dbReference type="ARBA" id="ARBA00022840"/>
    </source>
</evidence>
<accession>W4QXW4</accession>
<feature type="active site" description="For GATase activity" evidence="9">
    <location>
        <position position="2"/>
    </location>
</feature>
<evidence type="ECO:0000256" key="7">
    <source>
        <dbReference type="ARBA" id="ARBA00022962"/>
    </source>
</evidence>
<name>W4QXW4_HALA3</name>
<keyword evidence="5 10" id="KW-0067">ATP-binding</keyword>
<dbReference type="SUPFAM" id="SSF56235">
    <property type="entry name" value="N-terminal nucleophile aminohydrolases (Ntn hydrolases)"/>
    <property type="match status" value="1"/>
</dbReference>
<dbReference type="Pfam" id="PF13537">
    <property type="entry name" value="GATase_7"/>
    <property type="match status" value="1"/>
</dbReference>
<dbReference type="InterPro" id="IPR017932">
    <property type="entry name" value="GATase_2_dom"/>
</dbReference>
<evidence type="ECO:0000313" key="14">
    <source>
        <dbReference type="Proteomes" id="UP000018896"/>
    </source>
</evidence>
<dbReference type="STRING" id="1236973.JCM9157_3980"/>
<comment type="caution">
    <text evidence="13">The sequence shown here is derived from an EMBL/GenBank/DDBJ whole genome shotgun (WGS) entry which is preliminary data.</text>
</comment>
<proteinExistence type="inferred from homology"/>
<evidence type="ECO:0000256" key="8">
    <source>
        <dbReference type="ARBA" id="ARBA00048741"/>
    </source>
</evidence>
<dbReference type="InterPro" id="IPR051786">
    <property type="entry name" value="ASN_synthetase/amidase"/>
</dbReference>
<evidence type="ECO:0000256" key="3">
    <source>
        <dbReference type="ARBA" id="ARBA00012737"/>
    </source>
</evidence>
<dbReference type="InterPro" id="IPR014729">
    <property type="entry name" value="Rossmann-like_a/b/a_fold"/>
</dbReference>
<evidence type="ECO:0000256" key="11">
    <source>
        <dbReference type="PIRSR" id="PIRSR001589-3"/>
    </source>
</evidence>
<evidence type="ECO:0000256" key="6">
    <source>
        <dbReference type="ARBA" id="ARBA00022888"/>
    </source>
</evidence>
<dbReference type="InterPro" id="IPR001962">
    <property type="entry name" value="Asn_synthase"/>
</dbReference>
<dbReference type="EC" id="6.3.5.4" evidence="3"/>
<dbReference type="CDD" id="cd01991">
    <property type="entry name" value="Asn_synthase_B_C"/>
    <property type="match status" value="1"/>
</dbReference>
<evidence type="ECO:0000256" key="4">
    <source>
        <dbReference type="ARBA" id="ARBA00022741"/>
    </source>
</evidence>
<organism evidence="13 14">
    <name type="scientific">Halalkalibacter akibai (strain ATCC 43226 / DSM 21942 / CIP 109018 / JCM 9157 / 1139)</name>
    <name type="common">Bacillus akibai</name>
    <dbReference type="NCBI Taxonomy" id="1236973"/>
    <lineage>
        <taxon>Bacteria</taxon>
        <taxon>Bacillati</taxon>
        <taxon>Bacillota</taxon>
        <taxon>Bacilli</taxon>
        <taxon>Bacillales</taxon>
        <taxon>Bacillaceae</taxon>
        <taxon>Halalkalibacter</taxon>
    </lineage>
</organism>
<dbReference type="PANTHER" id="PTHR43284">
    <property type="entry name" value="ASPARAGINE SYNTHETASE (GLUTAMINE-HYDROLYZING)"/>
    <property type="match status" value="1"/>
</dbReference>